<dbReference type="Pfam" id="PF00849">
    <property type="entry name" value="PseudoU_synth_2"/>
    <property type="match status" value="1"/>
</dbReference>
<dbReference type="InterPro" id="IPR050188">
    <property type="entry name" value="RluA_PseudoU_synthase"/>
</dbReference>
<dbReference type="InterPro" id="IPR006224">
    <property type="entry name" value="PsdUridine_synth_RluA-like_CS"/>
</dbReference>
<organism evidence="9 10">
    <name type="scientific">Dreissena polymorpha</name>
    <name type="common">Zebra mussel</name>
    <name type="synonym">Mytilus polymorpha</name>
    <dbReference type="NCBI Taxonomy" id="45954"/>
    <lineage>
        <taxon>Eukaryota</taxon>
        <taxon>Metazoa</taxon>
        <taxon>Spiralia</taxon>
        <taxon>Lophotrochozoa</taxon>
        <taxon>Mollusca</taxon>
        <taxon>Bivalvia</taxon>
        <taxon>Autobranchia</taxon>
        <taxon>Heteroconchia</taxon>
        <taxon>Euheterodonta</taxon>
        <taxon>Imparidentia</taxon>
        <taxon>Neoheterodontei</taxon>
        <taxon>Myida</taxon>
        <taxon>Dreissenoidea</taxon>
        <taxon>Dreissenidae</taxon>
        <taxon>Dreissena</taxon>
    </lineage>
</organism>
<evidence type="ECO:0000256" key="4">
    <source>
        <dbReference type="ARBA" id="ARBA00023235"/>
    </source>
</evidence>
<dbReference type="SUPFAM" id="SSF55120">
    <property type="entry name" value="Pseudouridine synthase"/>
    <property type="match status" value="1"/>
</dbReference>
<evidence type="ECO:0000313" key="9">
    <source>
        <dbReference type="EMBL" id="KAH3854759.1"/>
    </source>
</evidence>
<comment type="catalytic activity">
    <reaction evidence="5">
        <text>a uridine in tRNA = a pseudouridine in tRNA</text>
        <dbReference type="Rhea" id="RHEA:54572"/>
        <dbReference type="Rhea" id="RHEA-COMP:13339"/>
        <dbReference type="Rhea" id="RHEA-COMP:13934"/>
        <dbReference type="ChEBI" id="CHEBI:65314"/>
        <dbReference type="ChEBI" id="CHEBI:65315"/>
    </reaction>
</comment>
<keyword evidence="10" id="KW-1185">Reference proteome</keyword>
<dbReference type="Gene3D" id="3.30.2350.10">
    <property type="entry name" value="Pseudouridine synthase"/>
    <property type="match status" value="1"/>
</dbReference>
<dbReference type="InterPro" id="IPR020103">
    <property type="entry name" value="PsdUridine_synth_cat_dom_sf"/>
</dbReference>
<dbReference type="PANTHER" id="PTHR21600:SF83">
    <property type="entry name" value="PSEUDOURIDYLATE SYNTHASE RPUSD4, MITOCHONDRIAL"/>
    <property type="match status" value="1"/>
</dbReference>
<accession>A0A9D4R4M4</accession>
<dbReference type="PANTHER" id="PTHR21600">
    <property type="entry name" value="MITOCHONDRIAL RNA PSEUDOURIDINE SYNTHASE"/>
    <property type="match status" value="1"/>
</dbReference>
<name>A0A9D4R4M4_DREPO</name>
<dbReference type="PROSITE" id="PS01129">
    <property type="entry name" value="PSI_RLU"/>
    <property type="match status" value="1"/>
</dbReference>
<dbReference type="GO" id="GO:0009982">
    <property type="term" value="F:pseudouridine synthase activity"/>
    <property type="evidence" value="ECO:0007669"/>
    <property type="project" value="InterPro"/>
</dbReference>
<dbReference type="AlphaFoldDB" id="A0A9D4R4M4"/>
<reference evidence="9" key="1">
    <citation type="journal article" date="2019" name="bioRxiv">
        <title>The Genome of the Zebra Mussel, Dreissena polymorpha: A Resource for Invasive Species Research.</title>
        <authorList>
            <person name="McCartney M.A."/>
            <person name="Auch B."/>
            <person name="Kono T."/>
            <person name="Mallez S."/>
            <person name="Zhang Y."/>
            <person name="Obille A."/>
            <person name="Becker A."/>
            <person name="Abrahante J.E."/>
            <person name="Garbe J."/>
            <person name="Badalamenti J.P."/>
            <person name="Herman A."/>
            <person name="Mangelson H."/>
            <person name="Liachko I."/>
            <person name="Sullivan S."/>
            <person name="Sone E.D."/>
            <person name="Koren S."/>
            <person name="Silverstein K.A.T."/>
            <person name="Beckman K.B."/>
            <person name="Gohl D.M."/>
        </authorList>
    </citation>
    <scope>NUCLEOTIDE SEQUENCE</scope>
    <source>
        <strain evidence="9">Duluth1</strain>
        <tissue evidence="9">Whole animal</tissue>
    </source>
</reference>
<evidence type="ECO:0000313" key="10">
    <source>
        <dbReference type="Proteomes" id="UP000828390"/>
    </source>
</evidence>
<protein>
    <recommendedName>
        <fullName evidence="6">Pseudouridylate synthase RPUSD4, mitochondrial</fullName>
    </recommendedName>
    <alternativeName>
        <fullName evidence="7">RNA pseudouridylate synthase domain-containing protein 4</fullName>
    </alternativeName>
</protein>
<sequence>MEVVIEKRLQDNELYRDNFESAKKNNSKKLEKLNTPVEKIRQPVRNTVQTQSQDHVEMYKANAEVYTNTQRSFDRTDVQSVKDKSVHSTSDDSSVYNLAIRIREKIQKDNNINLVGKMNPKEFSKDGYKILKNQIPHLQNASTVDIVAVLRKSIIYNKNDIVAITKPYGLPSHGGPGIAHSVGDFVNDIIPNNTLYPVHRLDKETTGVMILAKSIGMAELLTEHFVYKHDVVKKYLVITKNIPEIEMGQIDIPILEGTVDGRARMALRPYNTPELHAVTEKRSPGQTAVTRYKVLSKGSHCALLECMPLTGKKHQVRVHLAFGLNCPILGDHKYAHLHKMAPMRLHPDILEMLKISQSGVRHLAMHLHARSIMIPNFSNGQAVFVSAPLPPHFVRNLNDLKLKLPPHT</sequence>
<dbReference type="GO" id="GO:0003723">
    <property type="term" value="F:RNA binding"/>
    <property type="evidence" value="ECO:0007669"/>
    <property type="project" value="InterPro"/>
</dbReference>
<evidence type="ECO:0000256" key="6">
    <source>
        <dbReference type="ARBA" id="ARBA00039953"/>
    </source>
</evidence>
<dbReference type="CDD" id="cd02869">
    <property type="entry name" value="PseudoU_synth_RluA_like"/>
    <property type="match status" value="1"/>
</dbReference>
<evidence type="ECO:0000259" key="8">
    <source>
        <dbReference type="Pfam" id="PF00849"/>
    </source>
</evidence>
<evidence type="ECO:0000256" key="2">
    <source>
        <dbReference type="ARBA" id="ARBA00001896"/>
    </source>
</evidence>
<comment type="catalytic activity">
    <reaction evidence="2">
        <text>uridine in 5S rRNA = pseudouridine in 5S rRNA</text>
        <dbReference type="Rhea" id="RHEA:47036"/>
        <dbReference type="Rhea" id="RHEA-COMP:11730"/>
        <dbReference type="Rhea" id="RHEA-COMP:11731"/>
        <dbReference type="ChEBI" id="CHEBI:65314"/>
        <dbReference type="ChEBI" id="CHEBI:65315"/>
    </reaction>
</comment>
<evidence type="ECO:0000256" key="3">
    <source>
        <dbReference type="ARBA" id="ARBA00010876"/>
    </source>
</evidence>
<evidence type="ECO:0000256" key="5">
    <source>
        <dbReference type="ARBA" id="ARBA00036943"/>
    </source>
</evidence>
<dbReference type="Proteomes" id="UP000828390">
    <property type="component" value="Unassembled WGS sequence"/>
</dbReference>
<dbReference type="EMBL" id="JAIWYP010000003">
    <property type="protein sequence ID" value="KAH3854759.1"/>
    <property type="molecule type" value="Genomic_DNA"/>
</dbReference>
<comment type="caution">
    <text evidence="9">The sequence shown here is derived from an EMBL/GenBank/DDBJ whole genome shotgun (WGS) entry which is preliminary data.</text>
</comment>
<comment type="similarity">
    <text evidence="3">Belongs to the pseudouridine synthase RluA family.</text>
</comment>
<reference evidence="9" key="2">
    <citation type="submission" date="2020-11" db="EMBL/GenBank/DDBJ databases">
        <authorList>
            <person name="McCartney M.A."/>
            <person name="Auch B."/>
            <person name="Kono T."/>
            <person name="Mallez S."/>
            <person name="Becker A."/>
            <person name="Gohl D.M."/>
            <person name="Silverstein K.A.T."/>
            <person name="Koren S."/>
            <person name="Bechman K.B."/>
            <person name="Herman A."/>
            <person name="Abrahante J.E."/>
            <person name="Garbe J."/>
        </authorList>
    </citation>
    <scope>NUCLEOTIDE SEQUENCE</scope>
    <source>
        <strain evidence="9">Duluth1</strain>
        <tissue evidence="9">Whole animal</tissue>
    </source>
</reference>
<evidence type="ECO:0000256" key="1">
    <source>
        <dbReference type="ARBA" id="ARBA00001166"/>
    </source>
</evidence>
<keyword evidence="4" id="KW-0413">Isomerase</keyword>
<gene>
    <name evidence="9" type="ORF">DPMN_097308</name>
</gene>
<evidence type="ECO:0000256" key="7">
    <source>
        <dbReference type="ARBA" id="ARBA00041563"/>
    </source>
</evidence>
<proteinExistence type="inferred from homology"/>
<comment type="catalytic activity">
    <reaction evidence="1">
        <text>a uridine in mRNA = a pseudouridine in mRNA</text>
        <dbReference type="Rhea" id="RHEA:56644"/>
        <dbReference type="Rhea" id="RHEA-COMP:14658"/>
        <dbReference type="Rhea" id="RHEA-COMP:14659"/>
        <dbReference type="ChEBI" id="CHEBI:65314"/>
        <dbReference type="ChEBI" id="CHEBI:65315"/>
    </reaction>
</comment>
<dbReference type="GO" id="GO:0001522">
    <property type="term" value="P:pseudouridine synthesis"/>
    <property type="evidence" value="ECO:0007669"/>
    <property type="project" value="InterPro"/>
</dbReference>
<dbReference type="InterPro" id="IPR006145">
    <property type="entry name" value="PsdUridine_synth_RsuA/RluA"/>
</dbReference>
<feature type="domain" description="Pseudouridine synthase RsuA/RluA-like" evidence="8">
    <location>
        <begin position="161"/>
        <end position="321"/>
    </location>
</feature>